<dbReference type="GO" id="GO:0097345">
    <property type="term" value="P:mitochondrial outer membrane permeabilization"/>
    <property type="evidence" value="ECO:0007669"/>
    <property type="project" value="TreeGrafter"/>
</dbReference>
<dbReference type="EMBL" id="JAIWYP010000008">
    <property type="protein sequence ID" value="KAH3790087.1"/>
    <property type="molecule type" value="Genomic_DNA"/>
</dbReference>
<evidence type="ECO:0000256" key="8">
    <source>
        <dbReference type="ARBA" id="ARBA00023136"/>
    </source>
</evidence>
<evidence type="ECO:0000256" key="6">
    <source>
        <dbReference type="ARBA" id="ARBA00022989"/>
    </source>
</evidence>
<dbReference type="GO" id="GO:0043065">
    <property type="term" value="P:positive regulation of apoptotic process"/>
    <property type="evidence" value="ECO:0007669"/>
    <property type="project" value="InterPro"/>
</dbReference>
<keyword evidence="13" id="KW-1185">Reference proteome</keyword>
<feature type="region of interest" description="Disordered" evidence="9">
    <location>
        <begin position="56"/>
        <end position="94"/>
    </location>
</feature>
<evidence type="ECO:0000313" key="12">
    <source>
        <dbReference type="EMBL" id="KAH3790087.1"/>
    </source>
</evidence>
<organism evidence="11 13">
    <name type="scientific">Dreissena polymorpha</name>
    <name type="common">Zebra mussel</name>
    <name type="synonym">Mytilus polymorpha</name>
    <dbReference type="NCBI Taxonomy" id="45954"/>
    <lineage>
        <taxon>Eukaryota</taxon>
        <taxon>Metazoa</taxon>
        <taxon>Spiralia</taxon>
        <taxon>Lophotrochozoa</taxon>
        <taxon>Mollusca</taxon>
        <taxon>Bivalvia</taxon>
        <taxon>Autobranchia</taxon>
        <taxon>Heteroconchia</taxon>
        <taxon>Euheterodonta</taxon>
        <taxon>Imparidentia</taxon>
        <taxon>Neoheterodontei</taxon>
        <taxon>Myida</taxon>
        <taxon>Dreissenoidea</taxon>
        <taxon>Dreissenidae</taxon>
        <taxon>Dreissena</taxon>
    </lineage>
</organism>
<gene>
    <name evidence="11" type="ORF">DPMN_168040</name>
    <name evidence="12" type="ORF">DPMN_168282</name>
</gene>
<keyword evidence="4 10" id="KW-0812">Transmembrane</keyword>
<feature type="compositionally biased region" description="Low complexity" evidence="9">
    <location>
        <begin position="80"/>
        <end position="90"/>
    </location>
</feature>
<dbReference type="PANTHER" id="PTHR15186">
    <property type="entry name" value="RE48077P"/>
    <property type="match status" value="1"/>
</dbReference>
<evidence type="ECO:0000256" key="2">
    <source>
        <dbReference type="ARBA" id="ARBA00004325"/>
    </source>
</evidence>
<dbReference type="AlphaFoldDB" id="A0A9D4F4C7"/>
<feature type="transmembrane region" description="Helical" evidence="10">
    <location>
        <begin position="148"/>
        <end position="172"/>
    </location>
</feature>
<keyword evidence="8 10" id="KW-0472">Membrane</keyword>
<dbReference type="GO" id="GO:0005741">
    <property type="term" value="C:mitochondrial outer membrane"/>
    <property type="evidence" value="ECO:0007669"/>
    <property type="project" value="TreeGrafter"/>
</dbReference>
<comment type="similarity">
    <text evidence="3">Belongs to the NIP3 family.</text>
</comment>
<dbReference type="InterPro" id="IPR010548">
    <property type="entry name" value="BNIP3"/>
</dbReference>
<reference evidence="11" key="2">
    <citation type="submission" date="2020-11" db="EMBL/GenBank/DDBJ databases">
        <authorList>
            <person name="McCartney M.A."/>
            <person name="Auch B."/>
            <person name="Kono T."/>
            <person name="Mallez S."/>
            <person name="Becker A."/>
            <person name="Gohl D.M."/>
            <person name="Silverstein K.A.T."/>
            <person name="Koren S."/>
            <person name="Bechman K.B."/>
            <person name="Herman A."/>
            <person name="Abrahante J.E."/>
            <person name="Garbe J."/>
        </authorList>
    </citation>
    <scope>NUCLEOTIDE SEQUENCE</scope>
    <source>
        <strain evidence="11">Duluth1</strain>
        <tissue evidence="11">Whole animal</tissue>
    </source>
</reference>
<evidence type="ECO:0000256" key="9">
    <source>
        <dbReference type="SAM" id="MobiDB-lite"/>
    </source>
</evidence>
<evidence type="ECO:0000256" key="5">
    <source>
        <dbReference type="ARBA" id="ARBA00022703"/>
    </source>
</evidence>
<evidence type="ECO:0008006" key="14">
    <source>
        <dbReference type="Google" id="ProtNLM"/>
    </source>
</evidence>
<evidence type="ECO:0000256" key="3">
    <source>
        <dbReference type="ARBA" id="ARBA00007710"/>
    </source>
</evidence>
<comment type="subcellular location">
    <subcellularLocation>
        <location evidence="1">Membrane</location>
        <topology evidence="1">Single-pass membrane protein</topology>
    </subcellularLocation>
    <subcellularLocation>
        <location evidence="2">Mitochondrion membrane</location>
    </subcellularLocation>
</comment>
<keyword evidence="5" id="KW-0053">Apoptosis</keyword>
<dbReference type="GO" id="GO:0042802">
    <property type="term" value="F:identical protein binding"/>
    <property type="evidence" value="ECO:0007669"/>
    <property type="project" value="UniProtKB-ARBA"/>
</dbReference>
<dbReference type="PANTHER" id="PTHR15186:SF5">
    <property type="entry name" value="BNIP3, ISOFORM A"/>
    <property type="match status" value="1"/>
</dbReference>
<dbReference type="EMBL" id="JAIWYP010000008">
    <property type="protein sequence ID" value="KAH3789851.1"/>
    <property type="molecule type" value="Genomic_DNA"/>
</dbReference>
<comment type="caution">
    <text evidence="11">The sequence shown here is derived from an EMBL/GenBank/DDBJ whole genome shotgun (WGS) entry which is preliminary data.</text>
</comment>
<evidence type="ECO:0000256" key="4">
    <source>
        <dbReference type="ARBA" id="ARBA00022692"/>
    </source>
</evidence>
<evidence type="ECO:0000256" key="7">
    <source>
        <dbReference type="ARBA" id="ARBA00023128"/>
    </source>
</evidence>
<dbReference type="Proteomes" id="UP000828390">
    <property type="component" value="Unassembled WGS sequence"/>
</dbReference>
<evidence type="ECO:0000256" key="10">
    <source>
        <dbReference type="SAM" id="Phobius"/>
    </source>
</evidence>
<dbReference type="OrthoDB" id="5857140at2759"/>
<keyword evidence="6 10" id="KW-1133">Transmembrane helix</keyword>
<reference evidence="11" key="1">
    <citation type="journal article" date="2019" name="bioRxiv">
        <title>The Genome of the Zebra Mussel, Dreissena polymorpha: A Resource for Invasive Species Research.</title>
        <authorList>
            <person name="McCartney M.A."/>
            <person name="Auch B."/>
            <person name="Kono T."/>
            <person name="Mallez S."/>
            <person name="Zhang Y."/>
            <person name="Obille A."/>
            <person name="Becker A."/>
            <person name="Abrahante J.E."/>
            <person name="Garbe J."/>
            <person name="Badalamenti J.P."/>
            <person name="Herman A."/>
            <person name="Mangelson H."/>
            <person name="Liachko I."/>
            <person name="Sullivan S."/>
            <person name="Sone E.D."/>
            <person name="Koren S."/>
            <person name="Silverstein K.A.T."/>
            <person name="Beckman K.B."/>
            <person name="Gohl D.M."/>
        </authorList>
    </citation>
    <scope>NUCLEOTIDE SEQUENCE</scope>
    <source>
        <strain evidence="11">Duluth1</strain>
        <tissue evidence="11">Whole animal</tissue>
    </source>
</reference>
<dbReference type="GO" id="GO:0005634">
    <property type="term" value="C:nucleus"/>
    <property type="evidence" value="ECO:0007669"/>
    <property type="project" value="TreeGrafter"/>
</dbReference>
<feature type="compositionally biased region" description="Polar residues" evidence="9">
    <location>
        <begin position="58"/>
        <end position="70"/>
    </location>
</feature>
<sequence length="182" mass="20566">MSTNGTQMQRDDLQESWVDLYYQASGQSSPKREGTDIHSSGIYTPLNIEKLLTDAQRESVNNSREPSARTSPKCPRSPVLSLSNSSNTSNVDVREEPGTDWIWDWSSGPERNPLGDHSVKFRRPRQDYKSLRNSKTLRAIFNSDSLPTLLITHACTLVIGAVFGASIVWVIWRYPRRELVSV</sequence>
<evidence type="ECO:0000256" key="1">
    <source>
        <dbReference type="ARBA" id="ARBA00004167"/>
    </source>
</evidence>
<accession>A0A9D4F4C7</accession>
<name>A0A9D4F4C7_DREPO</name>
<proteinExistence type="inferred from homology"/>
<protein>
    <recommendedName>
        <fullName evidence="14">BCL2/adenovirus E1B 19 kDa protein-interacting protein 3</fullName>
    </recommendedName>
</protein>
<evidence type="ECO:0000313" key="11">
    <source>
        <dbReference type="EMBL" id="KAH3789851.1"/>
    </source>
</evidence>
<keyword evidence="7" id="KW-0496">Mitochondrion</keyword>
<dbReference type="Pfam" id="PF06553">
    <property type="entry name" value="BNIP3"/>
    <property type="match status" value="1"/>
</dbReference>
<evidence type="ECO:0000313" key="13">
    <source>
        <dbReference type="Proteomes" id="UP000828390"/>
    </source>
</evidence>